<feature type="chain" id="PRO_5026932944" evidence="1">
    <location>
        <begin position="27"/>
        <end position="236"/>
    </location>
</feature>
<gene>
    <name evidence="2" type="ORF">AVDCRST_MAG80-1681</name>
</gene>
<dbReference type="AlphaFoldDB" id="A0A6J4QS65"/>
<name>A0A6J4QS65_9ACTN</name>
<reference evidence="2" key="1">
    <citation type="submission" date="2020-02" db="EMBL/GenBank/DDBJ databases">
        <authorList>
            <person name="Meier V. D."/>
        </authorList>
    </citation>
    <scope>NUCLEOTIDE SEQUENCE</scope>
    <source>
        <strain evidence="2">AVDCRST_MAG80</strain>
    </source>
</reference>
<evidence type="ECO:0000256" key="1">
    <source>
        <dbReference type="SAM" id="SignalP"/>
    </source>
</evidence>
<feature type="signal peptide" evidence="1">
    <location>
        <begin position="1"/>
        <end position="26"/>
    </location>
</feature>
<sequence length="236" mass="24211">MYARRRILAVSVVLLGVLALVFAAFAQTSGTGGESFPIDPNNAGPDAVLAGVSGVYISSPIRPEDVTGLGYHPEGESLVEMTPRGKNLSGNPLLSLFSNDSGPEKIQYHIMDPARRQGPQTGALDVGAEAGAAVYAPVTGTVTAIRPDPALQEDASVVEIKPTENPDAKATENPDVRISVSLVQGITSEVGPKSPVTAGITQLGSVADSAGVVRPQLADYVSGAGNHVTVSASRTD</sequence>
<keyword evidence="1" id="KW-0732">Signal</keyword>
<proteinExistence type="predicted"/>
<protein>
    <submittedName>
        <fullName evidence="2">Membrane proteins related to metalloendopeptidases</fullName>
    </submittedName>
</protein>
<accession>A0A6J4QS65</accession>
<organism evidence="2">
    <name type="scientific">uncultured Rubrobacteraceae bacterium</name>
    <dbReference type="NCBI Taxonomy" id="349277"/>
    <lineage>
        <taxon>Bacteria</taxon>
        <taxon>Bacillati</taxon>
        <taxon>Actinomycetota</taxon>
        <taxon>Rubrobacteria</taxon>
        <taxon>Rubrobacterales</taxon>
        <taxon>Rubrobacteraceae</taxon>
        <taxon>environmental samples</taxon>
    </lineage>
</organism>
<evidence type="ECO:0000313" key="2">
    <source>
        <dbReference type="EMBL" id="CAA9444936.1"/>
    </source>
</evidence>
<dbReference type="EMBL" id="CADCVC010000143">
    <property type="protein sequence ID" value="CAA9444936.1"/>
    <property type="molecule type" value="Genomic_DNA"/>
</dbReference>